<organism evidence="2 3">
    <name type="scientific">Paramicrobacterium chengjingii</name>
    <dbReference type="NCBI Taxonomy" id="2769067"/>
    <lineage>
        <taxon>Bacteria</taxon>
        <taxon>Bacillati</taxon>
        <taxon>Actinomycetota</taxon>
        <taxon>Actinomycetes</taxon>
        <taxon>Micrococcales</taxon>
        <taxon>Microbacteriaceae</taxon>
        <taxon>Paramicrobacterium</taxon>
    </lineage>
</organism>
<evidence type="ECO:0000313" key="3">
    <source>
        <dbReference type="Proteomes" id="UP000662814"/>
    </source>
</evidence>
<gene>
    <name evidence="2" type="ORF">HCR76_03820</name>
</gene>
<sequence length="132" mass="14514">MDSDEQIMLALEFASWIAFGMCVLVAVAALVVRLTSVRWQHTLAYVIVDGERTLVRWFHDAGASAGEAELSHAQIAHLGDRLETELYYRVNRPGTIRFGRPRSHARALGFSALGFLVIGIAASIAQLFLMGV</sequence>
<proteinExistence type="predicted"/>
<reference evidence="2 3" key="1">
    <citation type="submission" date="2020-12" db="EMBL/GenBank/DDBJ databases">
        <title>Microbacterium sp. HY060.</title>
        <authorList>
            <person name="Zhou J."/>
        </authorList>
    </citation>
    <scope>NUCLEOTIDE SEQUENCE [LARGE SCALE GENOMIC DNA]</scope>
    <source>
        <strain evidence="2 3">HY60</strain>
    </source>
</reference>
<accession>A0ABX6YK52</accession>
<dbReference type="Proteomes" id="UP000662814">
    <property type="component" value="Chromosome"/>
</dbReference>
<keyword evidence="1" id="KW-0812">Transmembrane</keyword>
<feature type="transmembrane region" description="Helical" evidence="1">
    <location>
        <begin position="107"/>
        <end position="129"/>
    </location>
</feature>
<protein>
    <recommendedName>
        <fullName evidence="4">DUF3592 domain-containing protein</fullName>
    </recommendedName>
</protein>
<dbReference type="RefSeq" id="WP_166988376.1">
    <property type="nucleotide sequence ID" value="NZ_CP061169.1"/>
</dbReference>
<dbReference type="EMBL" id="CP061169">
    <property type="protein sequence ID" value="QPZ39204.1"/>
    <property type="molecule type" value="Genomic_DNA"/>
</dbReference>
<feature type="transmembrane region" description="Helical" evidence="1">
    <location>
        <begin position="13"/>
        <end position="32"/>
    </location>
</feature>
<name>A0ABX6YK52_9MICO</name>
<evidence type="ECO:0000313" key="2">
    <source>
        <dbReference type="EMBL" id="QPZ39204.1"/>
    </source>
</evidence>
<keyword evidence="3" id="KW-1185">Reference proteome</keyword>
<evidence type="ECO:0000256" key="1">
    <source>
        <dbReference type="SAM" id="Phobius"/>
    </source>
</evidence>
<keyword evidence="1" id="KW-0472">Membrane</keyword>
<keyword evidence="1" id="KW-1133">Transmembrane helix</keyword>
<evidence type="ECO:0008006" key="4">
    <source>
        <dbReference type="Google" id="ProtNLM"/>
    </source>
</evidence>